<evidence type="ECO:0000259" key="1">
    <source>
        <dbReference type="Pfam" id="PF06958"/>
    </source>
</evidence>
<feature type="domain" description="Pyosin/cloacin translocation" evidence="1">
    <location>
        <begin position="180"/>
        <end position="252"/>
    </location>
</feature>
<organism evidence="2 3">
    <name type="scientific">Pseudomonas yamanorum</name>
    <dbReference type="NCBI Taxonomy" id="515393"/>
    <lineage>
        <taxon>Bacteria</taxon>
        <taxon>Pseudomonadati</taxon>
        <taxon>Pseudomonadota</taxon>
        <taxon>Gammaproteobacteria</taxon>
        <taxon>Pseudomonadales</taxon>
        <taxon>Pseudomonadaceae</taxon>
        <taxon>Pseudomonas</taxon>
    </lineage>
</organism>
<proteinExistence type="predicted"/>
<dbReference type="AlphaFoldDB" id="A0A7Y8FHV8"/>
<accession>A0A7Y8FHV8</accession>
<comment type="caution">
    <text evidence="2">The sequence shown here is derived from an EMBL/GenBank/DDBJ whole genome shotgun (WGS) entry which is preliminary data.</text>
</comment>
<dbReference type="Pfam" id="PF06958">
    <property type="entry name" value="Pyocin_S"/>
    <property type="match status" value="1"/>
</dbReference>
<dbReference type="Proteomes" id="UP000537188">
    <property type="component" value="Unassembled WGS sequence"/>
</dbReference>
<dbReference type="InterPro" id="IPR016128">
    <property type="entry name" value="Pyosin/cloacin_T_dom"/>
</dbReference>
<evidence type="ECO:0000313" key="2">
    <source>
        <dbReference type="EMBL" id="NWE78936.1"/>
    </source>
</evidence>
<protein>
    <submittedName>
        <fullName evidence="2">S-type pyocin domain-containing protein</fullName>
    </submittedName>
</protein>
<reference evidence="2 3" key="1">
    <citation type="submission" date="2020-04" db="EMBL/GenBank/DDBJ databases">
        <title>Molecular characterization of pseudomonads from Agaricus bisporus reveal novel blotch 2 pathogens in Western Europe.</title>
        <authorList>
            <person name="Taparia T."/>
            <person name="Krijger M."/>
            <person name="Haynes E."/>
            <person name="Elpinstone J.G."/>
            <person name="Noble R."/>
            <person name="Van Der Wolf J."/>
        </authorList>
    </citation>
    <scope>NUCLEOTIDE SEQUENCE [LARGE SCALE GENOMIC DNA]</scope>
    <source>
        <strain evidence="2 3">IPO3781</strain>
    </source>
</reference>
<gene>
    <name evidence="2" type="ORF">HX828_25605</name>
</gene>
<evidence type="ECO:0000313" key="3">
    <source>
        <dbReference type="Proteomes" id="UP000537188"/>
    </source>
</evidence>
<name>A0A7Y8FHV8_9PSED</name>
<dbReference type="EMBL" id="JACARF010000046">
    <property type="protein sequence ID" value="NWE78936.1"/>
    <property type="molecule type" value="Genomic_DNA"/>
</dbReference>
<sequence>MANNKDIPQVWRCYGTGTGGYRRLENMNERELAERDARQRAYEAMLARQEAYEAWRKVEPPPTQLPMVGCVFAKSCNLPDALIDYNNPSGYIPLDRIGDYGEHVLLGGHETDSEGLLPLKKVSGSALPAGLGTLALGGSAIGGASSVAAGAGTVAAGLMLGIAALIWPSSLGDSALYSDRQLRSMPRARTRVRLHVEQLADGTLKGYAFYTGENRDWEMVDVVQFALRGTRQVADLGDGVELIWTPAIDPAATLGMSELRQEMKNALIKANKTDRKGKILGAEK</sequence>